<reference evidence="2 3" key="1">
    <citation type="journal article" date="2012" name="Stand. Genomic Sci.">
        <title>Complete genome sequence of Marinomonas posidonica type strain (IVIA-Po-181(T)).</title>
        <authorList>
            <person name="Lucas-Elio P."/>
            <person name="Goodwin L."/>
            <person name="Woyke T."/>
            <person name="Pitluck S."/>
            <person name="Nolan M."/>
            <person name="Kyrpides N.C."/>
            <person name="Detter J.C."/>
            <person name="Copeland A."/>
            <person name="Lu M."/>
            <person name="Bruce D."/>
            <person name="Detter C."/>
            <person name="Tapia R."/>
            <person name="Han S."/>
            <person name="Land M.L."/>
            <person name="Ivanova N."/>
            <person name="Mikhailova N."/>
            <person name="Johnston A.W."/>
            <person name="Sanchez-Amat A."/>
        </authorList>
    </citation>
    <scope>NUCLEOTIDE SEQUENCE [LARGE SCALE GENOMIC DNA]</scope>
    <source>
        <strain evidence="3">CECT 7376 / NCIMB 14433 / IVIA-Po-181</strain>
    </source>
</reference>
<dbReference type="PANTHER" id="PTHR33570">
    <property type="entry name" value="4-CARBOXYMUCONOLACTONE DECARBOXYLASE FAMILY PROTEIN"/>
    <property type="match status" value="1"/>
</dbReference>
<dbReference type="Gene3D" id="1.20.1290.10">
    <property type="entry name" value="AhpD-like"/>
    <property type="match status" value="2"/>
</dbReference>
<evidence type="ECO:0000313" key="2">
    <source>
        <dbReference type="EMBL" id="AEF55295.1"/>
    </source>
</evidence>
<dbReference type="SUPFAM" id="SSF69118">
    <property type="entry name" value="AhpD-like"/>
    <property type="match status" value="2"/>
</dbReference>
<gene>
    <name evidence="2" type="ordered locus">Mar181_2259</name>
</gene>
<dbReference type="STRING" id="491952.Mar181_2259"/>
<protein>
    <submittedName>
        <fullName evidence="2">Carboxymuconolactone decarboxylase</fullName>
    </submittedName>
</protein>
<dbReference type="InterPro" id="IPR029032">
    <property type="entry name" value="AhpD-like"/>
</dbReference>
<dbReference type="Proteomes" id="UP000009230">
    <property type="component" value="Chromosome"/>
</dbReference>
<dbReference type="KEGG" id="mpc:Mar181_2259"/>
<feature type="domain" description="Carboxymuconolactone decarboxylase-like" evidence="1">
    <location>
        <begin position="183"/>
        <end position="268"/>
    </location>
</feature>
<dbReference type="AlphaFoldDB" id="F6CUW9"/>
<dbReference type="eggNOG" id="COG0599">
    <property type="taxonomic scope" value="Bacteria"/>
</dbReference>
<sequence length="276" mass="30248">MNQRYETGLKHLKEIDQEAGEKVLDSLQEVSPDLANYIIEYAFGDVYNRSELALKSKELVVVAALTALGNAEPQLKVHIHGALNVGCNWIEIQEVILQMSAYSGFPSAINAMLALKEVLADRRLEGKNVEGINAEGKENEASWAQPSSVPQGLTRYEWGAKHLTRLNPNQVNALEETFQNISPDLARLVIEYGFADVFSRPALDAKHREMATIAALTALGTASSQLIFHIKAGLNIGLSQAEIREIMILMSVYSGFPSAINGTLALKEVLNDQSTD</sequence>
<evidence type="ECO:0000313" key="3">
    <source>
        <dbReference type="Proteomes" id="UP000009230"/>
    </source>
</evidence>
<accession>F6CUW9</accession>
<dbReference type="PANTHER" id="PTHR33570:SF10">
    <property type="entry name" value="GAMMA-CARBOXYMUCONOLACTONE DECARBOXYLASE"/>
    <property type="match status" value="1"/>
</dbReference>
<keyword evidence="3" id="KW-1185">Reference proteome</keyword>
<proteinExistence type="predicted"/>
<dbReference type="InterPro" id="IPR052512">
    <property type="entry name" value="4CMD/NDH-1_regulator"/>
</dbReference>
<evidence type="ECO:0000259" key="1">
    <source>
        <dbReference type="Pfam" id="PF02627"/>
    </source>
</evidence>
<dbReference type="Pfam" id="PF02627">
    <property type="entry name" value="CMD"/>
    <property type="match status" value="2"/>
</dbReference>
<dbReference type="GO" id="GO:0051920">
    <property type="term" value="F:peroxiredoxin activity"/>
    <property type="evidence" value="ECO:0007669"/>
    <property type="project" value="InterPro"/>
</dbReference>
<feature type="domain" description="Carboxymuconolactone decarboxylase-like" evidence="1">
    <location>
        <begin position="32"/>
        <end position="117"/>
    </location>
</feature>
<dbReference type="EMBL" id="CP002771">
    <property type="protein sequence ID" value="AEF55295.1"/>
    <property type="molecule type" value="Genomic_DNA"/>
</dbReference>
<dbReference type="InterPro" id="IPR003779">
    <property type="entry name" value="CMD-like"/>
</dbReference>
<name>F6CUW9_MARPP</name>
<dbReference type="HOGENOM" id="CLU_070025_0_1_6"/>
<organism evidence="2 3">
    <name type="scientific">Marinomonas posidonica (strain CECT 7376 / NCIMB 14433 / IVIA-Po-181)</name>
    <dbReference type="NCBI Taxonomy" id="491952"/>
    <lineage>
        <taxon>Bacteria</taxon>
        <taxon>Pseudomonadati</taxon>
        <taxon>Pseudomonadota</taxon>
        <taxon>Gammaproteobacteria</taxon>
        <taxon>Oceanospirillales</taxon>
        <taxon>Oceanospirillaceae</taxon>
        <taxon>Marinomonas</taxon>
    </lineage>
</organism>